<dbReference type="Gene3D" id="1.10.287.110">
    <property type="entry name" value="DnaJ domain"/>
    <property type="match status" value="1"/>
</dbReference>
<keyword evidence="15" id="KW-1185">Reference proteome</keyword>
<dbReference type="GO" id="GO:0019904">
    <property type="term" value="F:protein domain specific binding"/>
    <property type="evidence" value="ECO:0007669"/>
    <property type="project" value="EnsemblFungi"/>
</dbReference>
<keyword evidence="10" id="KW-0472">Membrane</keyword>
<evidence type="ECO:0000256" key="8">
    <source>
        <dbReference type="ARBA" id="ARBA00023010"/>
    </source>
</evidence>
<proteinExistence type="inferred from homology"/>
<evidence type="ECO:0000256" key="5">
    <source>
        <dbReference type="ARBA" id="ARBA00022448"/>
    </source>
</evidence>
<dbReference type="InterPro" id="IPR005341">
    <property type="entry name" value="Tim16"/>
</dbReference>
<keyword evidence="8" id="KW-0811">Translocation</keyword>
<dbReference type="PANTHER" id="PTHR12388">
    <property type="entry name" value="MITOCHONDRIA ASSOCIATED GRANULOCYTE MACROPHAGE CSF SIGNALING MOLECULE"/>
    <property type="match status" value="1"/>
</dbReference>
<dbReference type="OrthoDB" id="10262892at2759"/>
<gene>
    <name evidence="14" type="ORF">BABINDRAFT_160349</name>
</gene>
<evidence type="ECO:0000256" key="12">
    <source>
        <dbReference type="ARBA" id="ARBA00030422"/>
    </source>
</evidence>
<name>A0A1E3QT64_9ASCO</name>
<dbReference type="FunFam" id="1.10.287.110:FF:000006">
    <property type="entry name" value="Import inner membrane translocase subunit TIM16"/>
    <property type="match status" value="1"/>
</dbReference>
<dbReference type="GO" id="GO:0030150">
    <property type="term" value="P:protein import into mitochondrial matrix"/>
    <property type="evidence" value="ECO:0007669"/>
    <property type="project" value="EnsemblFungi"/>
</dbReference>
<evidence type="ECO:0000256" key="9">
    <source>
        <dbReference type="ARBA" id="ARBA00023128"/>
    </source>
</evidence>
<keyword evidence="5" id="KW-0813">Transport</keyword>
<evidence type="ECO:0000256" key="6">
    <source>
        <dbReference type="ARBA" id="ARBA00022792"/>
    </source>
</evidence>
<keyword evidence="7" id="KW-0653">Protein transport</keyword>
<dbReference type="GO" id="GO:0001405">
    <property type="term" value="C:PAM complex, Tim23 associated import motor"/>
    <property type="evidence" value="ECO:0007669"/>
    <property type="project" value="EnsemblFungi"/>
</dbReference>
<keyword evidence="9" id="KW-0496">Mitochondrion</keyword>
<comment type="subcellular location">
    <subcellularLocation>
        <location evidence="1">Mitochondrion inner membrane</location>
        <topology evidence="1">Peripheral membrane protein</topology>
    </subcellularLocation>
</comment>
<evidence type="ECO:0000313" key="14">
    <source>
        <dbReference type="EMBL" id="ODQ80903.1"/>
    </source>
</evidence>
<dbReference type="RefSeq" id="XP_018986231.1">
    <property type="nucleotide sequence ID" value="XM_019128182.1"/>
</dbReference>
<evidence type="ECO:0000256" key="10">
    <source>
        <dbReference type="ARBA" id="ARBA00023136"/>
    </source>
</evidence>
<dbReference type="EMBL" id="KV454428">
    <property type="protein sequence ID" value="ODQ80903.1"/>
    <property type="molecule type" value="Genomic_DNA"/>
</dbReference>
<dbReference type="STRING" id="984486.A0A1E3QT64"/>
<dbReference type="PANTHER" id="PTHR12388:SF0">
    <property type="entry name" value="MITOCHONDRIAL IMPORT INNER MEMBRANE TRANSLOCASE SUBUNIT TIM16"/>
    <property type="match status" value="1"/>
</dbReference>
<evidence type="ECO:0000256" key="2">
    <source>
        <dbReference type="ARBA" id="ARBA00008817"/>
    </source>
</evidence>
<comment type="similarity">
    <text evidence="2">Belongs to the TIM16/PAM16 family.</text>
</comment>
<accession>A0A1E3QT64</accession>
<comment type="function">
    <text evidence="11">Essential component of the PAM complex, a complex required for the translocation of transit peptide-containing proteins from the inner membrane into the mitochondrial matrix in an ATP-dependent manner. In the complex, it is required to regulate activity of mtHSP70 (SSC1) via its interaction with PAM18/TIM14. May act by positioning PAM18/TIM14 in juxtaposition to mtHSP70 at the translocon to maximize ATPase stimulation.</text>
</comment>
<evidence type="ECO:0000256" key="4">
    <source>
        <dbReference type="ARBA" id="ARBA00020721"/>
    </source>
</evidence>
<sequence length="131" mass="14367">MAHRLLIQVAVTGAQVFGRAFTEAYKQAAATTAKQSASRAARATNNGMPVDEACNILNIEQKDLTLDKAQEKYDYLFNINAKENGGSFYLQSKVYRAMEQLKSEIEFAQAVREEEAAAKAESAEGGAEKKK</sequence>
<dbReference type="Pfam" id="PF03656">
    <property type="entry name" value="Pam16"/>
    <property type="match status" value="1"/>
</dbReference>
<evidence type="ECO:0000256" key="13">
    <source>
        <dbReference type="ARBA" id="ARBA00031407"/>
    </source>
</evidence>
<reference evidence="15" key="1">
    <citation type="submission" date="2016-05" db="EMBL/GenBank/DDBJ databases">
        <title>Comparative genomics of biotechnologically important yeasts.</title>
        <authorList>
            <consortium name="DOE Joint Genome Institute"/>
            <person name="Riley R."/>
            <person name="Haridas S."/>
            <person name="Wolfe K.H."/>
            <person name="Lopes M.R."/>
            <person name="Hittinger C.T."/>
            <person name="Goker M."/>
            <person name="Salamov A."/>
            <person name="Wisecaver J."/>
            <person name="Long T.M."/>
            <person name="Aerts A.L."/>
            <person name="Barry K."/>
            <person name="Choi C."/>
            <person name="Clum A."/>
            <person name="Coughlan A.Y."/>
            <person name="Deshpande S."/>
            <person name="Douglass A.P."/>
            <person name="Hanson S.J."/>
            <person name="Klenk H.-P."/>
            <person name="Labutti K."/>
            <person name="Lapidus A."/>
            <person name="Lindquist E."/>
            <person name="Lipzen A."/>
            <person name="Meier-Kolthoff J.P."/>
            <person name="Ohm R.A."/>
            <person name="Otillar R.P."/>
            <person name="Pangilinan J."/>
            <person name="Peng Y."/>
            <person name="Rokas A."/>
            <person name="Rosa C.A."/>
            <person name="Scheuner C."/>
            <person name="Sibirny A.A."/>
            <person name="Slot J.C."/>
            <person name="Stielow J.B."/>
            <person name="Sun H."/>
            <person name="Kurtzman C.P."/>
            <person name="Blackwell M."/>
            <person name="Grigoriev I.V."/>
            <person name="Jeffries T.W."/>
        </authorList>
    </citation>
    <scope>NUCLEOTIDE SEQUENCE [LARGE SCALE GENOMIC DNA]</scope>
    <source>
        <strain evidence="15">NRRL Y-12698</strain>
    </source>
</reference>
<dbReference type="AlphaFoldDB" id="A0A1E3QT64"/>
<dbReference type="Proteomes" id="UP000094336">
    <property type="component" value="Unassembled WGS sequence"/>
</dbReference>
<dbReference type="GeneID" id="30146035"/>
<evidence type="ECO:0000256" key="7">
    <source>
        <dbReference type="ARBA" id="ARBA00022927"/>
    </source>
</evidence>
<evidence type="ECO:0000256" key="3">
    <source>
        <dbReference type="ARBA" id="ARBA00013571"/>
    </source>
</evidence>
<organism evidence="14 15">
    <name type="scientific">Babjeviella inositovora NRRL Y-12698</name>
    <dbReference type="NCBI Taxonomy" id="984486"/>
    <lineage>
        <taxon>Eukaryota</taxon>
        <taxon>Fungi</taxon>
        <taxon>Dikarya</taxon>
        <taxon>Ascomycota</taxon>
        <taxon>Saccharomycotina</taxon>
        <taxon>Pichiomycetes</taxon>
        <taxon>Serinales incertae sedis</taxon>
        <taxon>Babjeviella</taxon>
    </lineage>
</organism>
<protein>
    <recommendedName>
        <fullName evidence="4">Mitochondrial import inner membrane translocase subunit TIM16</fullName>
    </recommendedName>
    <alternativeName>
        <fullName evidence="3">Mitochondrial import inner membrane translocase subunit tim16</fullName>
    </alternativeName>
    <alternativeName>
        <fullName evidence="12 13">Presequence translocated-associated motor subunit PAM16</fullName>
    </alternativeName>
</protein>
<evidence type="ECO:0000256" key="11">
    <source>
        <dbReference type="ARBA" id="ARBA00025080"/>
    </source>
</evidence>
<keyword evidence="6" id="KW-0999">Mitochondrion inner membrane</keyword>
<evidence type="ECO:0000313" key="15">
    <source>
        <dbReference type="Proteomes" id="UP000094336"/>
    </source>
</evidence>
<evidence type="ECO:0000256" key="1">
    <source>
        <dbReference type="ARBA" id="ARBA00004637"/>
    </source>
</evidence>
<dbReference type="InterPro" id="IPR036869">
    <property type="entry name" value="J_dom_sf"/>
</dbReference>